<dbReference type="FunFam" id="3.40.50.300:FF:000134">
    <property type="entry name" value="Iron-enterobactin ABC transporter ATP-binding protein"/>
    <property type="match status" value="1"/>
</dbReference>
<evidence type="ECO:0000256" key="3">
    <source>
        <dbReference type="ARBA" id="ARBA00022840"/>
    </source>
</evidence>
<accession>A0AB39BUY0</accession>
<dbReference type="AlphaFoldDB" id="A0AB39BUY0"/>
<dbReference type="PANTHER" id="PTHR42794:SF1">
    <property type="entry name" value="HEMIN IMPORT ATP-BINDING PROTEIN HMUV"/>
    <property type="match status" value="1"/>
</dbReference>
<dbReference type="InterPro" id="IPR003439">
    <property type="entry name" value="ABC_transporter-like_ATP-bd"/>
</dbReference>
<dbReference type="InterPro" id="IPR002808">
    <property type="entry name" value="AdoCbi_amidolase"/>
</dbReference>
<keyword evidence="3" id="KW-0067">ATP-binding</keyword>
<keyword evidence="2" id="KW-0547">Nucleotide-binding</keyword>
<evidence type="ECO:0000256" key="4">
    <source>
        <dbReference type="ARBA" id="ARBA00022967"/>
    </source>
</evidence>
<dbReference type="CDD" id="cd03214">
    <property type="entry name" value="ABC_Iron-Siderophores_B12_Hemin"/>
    <property type="match status" value="1"/>
</dbReference>
<proteinExistence type="predicted"/>
<dbReference type="Pfam" id="PF00005">
    <property type="entry name" value="ABC_tran"/>
    <property type="match status" value="1"/>
</dbReference>
<dbReference type="InterPro" id="IPR017871">
    <property type="entry name" value="ABC_transporter-like_CS"/>
</dbReference>
<dbReference type="Gene3D" id="3.40.50.300">
    <property type="entry name" value="P-loop containing nucleotide triphosphate hydrolases"/>
    <property type="match status" value="1"/>
</dbReference>
<keyword evidence="1" id="KW-0813">Transport</keyword>
<feature type="domain" description="ABC transporter" evidence="5">
    <location>
        <begin position="2"/>
        <end position="239"/>
    </location>
</feature>
<organism evidence="6">
    <name type="scientific">Alkalihalophilus sp. As8PL</name>
    <dbReference type="NCBI Taxonomy" id="3237103"/>
    <lineage>
        <taxon>Bacteria</taxon>
        <taxon>Bacillati</taxon>
        <taxon>Bacillota</taxon>
        <taxon>Bacilli</taxon>
        <taxon>Bacillales</taxon>
        <taxon>Bacillaceae</taxon>
        <taxon>Alkalihalophilus</taxon>
    </lineage>
</organism>
<gene>
    <name evidence="6" type="ORF">AB3N04_02435</name>
</gene>
<dbReference type="SUPFAM" id="SSF52540">
    <property type="entry name" value="P-loop containing nucleoside triphosphate hydrolases"/>
    <property type="match status" value="1"/>
</dbReference>
<dbReference type="InterPro" id="IPR027417">
    <property type="entry name" value="P-loop_NTPase"/>
</dbReference>
<dbReference type="SMART" id="SM00382">
    <property type="entry name" value="AAA"/>
    <property type="match status" value="1"/>
</dbReference>
<evidence type="ECO:0000259" key="5">
    <source>
        <dbReference type="PROSITE" id="PS50893"/>
    </source>
</evidence>
<evidence type="ECO:0000313" key="6">
    <source>
        <dbReference type="EMBL" id="XDI37194.1"/>
    </source>
</evidence>
<dbReference type="PANTHER" id="PTHR42794">
    <property type="entry name" value="HEMIN IMPORT ATP-BINDING PROTEIN HMUV"/>
    <property type="match status" value="1"/>
</dbReference>
<dbReference type="RefSeq" id="WP_368504562.1">
    <property type="nucleotide sequence ID" value="NZ_CP162551.1"/>
</dbReference>
<dbReference type="PROSITE" id="PS00211">
    <property type="entry name" value="ABC_TRANSPORTER_1"/>
    <property type="match status" value="1"/>
</dbReference>
<evidence type="ECO:0000256" key="1">
    <source>
        <dbReference type="ARBA" id="ARBA00022448"/>
    </source>
</evidence>
<dbReference type="PROSITE" id="PS50893">
    <property type="entry name" value="ABC_TRANSPORTER_2"/>
    <property type="match status" value="1"/>
</dbReference>
<sequence length="489" mass="54145">MITIDNLTLGYGEKKVIESVSFAVEKGEIFGIVGPNGSGKTTLLKAISGGQDVKEGSIEINQRSLASYHSKELAKIMAVLPQQSETAFTYAVWDVVALGRYPYQKGWLQGLTAEDKDIIHKALIQTGTEAFKDKPLQALSGGERQRVLLARALAQEPEILLLDEPTNHLDVSYQMSLMNSLKQWSRDRNLTVIAVLHDLNMASLYCDRVLLLDEGQTIALNEPRHVMKTDHLIHVYKTPLECGEHPSVPSPLITFVPEQNQENNLSPIDQLAIDRNEKWIKVTSPTRWKALSSAVLGAGFSWHNTFVNRHVHKDYQCDDVEEEFKHFLEAHHVSGTDVLGMMTAAMLEDGTILRSNEKDMNLLVMVTAGTSNAVDAARAHEHPSFVQQIGTINTWVFIEGKLPESAYVQALMTVTEAKAKAMHDEEIMDASTQTIATGTSTDSVMIAATQEGTKFPYAGTITPIGKVVAKLVYDATREAIVRNKRRRGL</sequence>
<reference evidence="6" key="1">
    <citation type="submission" date="2024-07" db="EMBL/GenBank/DDBJ databases">
        <title>Identification and characteristics of an arsenic-resistant bacterial isolate, which belongs to a novel species.</title>
        <authorList>
            <person name="Juszczyk A."/>
            <person name="Kowalczyk A."/>
            <person name="Was K."/>
            <person name="Kosowicz W."/>
            <person name="Budzyn A."/>
            <person name="Latowski D."/>
        </authorList>
    </citation>
    <scope>NUCLEOTIDE SEQUENCE</scope>
    <source>
        <strain evidence="6">As8PL</strain>
    </source>
</reference>
<dbReference type="GO" id="GO:0005524">
    <property type="term" value="F:ATP binding"/>
    <property type="evidence" value="ECO:0007669"/>
    <property type="project" value="UniProtKB-KW"/>
</dbReference>
<keyword evidence="4" id="KW-1278">Translocase</keyword>
<dbReference type="InterPro" id="IPR003593">
    <property type="entry name" value="AAA+_ATPase"/>
</dbReference>
<name>A0AB39BUY0_9BACI</name>
<evidence type="ECO:0000256" key="2">
    <source>
        <dbReference type="ARBA" id="ARBA00022741"/>
    </source>
</evidence>
<dbReference type="GO" id="GO:0016887">
    <property type="term" value="F:ATP hydrolysis activity"/>
    <property type="evidence" value="ECO:0007669"/>
    <property type="project" value="InterPro"/>
</dbReference>
<dbReference type="EMBL" id="CP162551">
    <property type="protein sequence ID" value="XDI37194.1"/>
    <property type="molecule type" value="Genomic_DNA"/>
</dbReference>
<protein>
    <submittedName>
        <fullName evidence="6">Adenosylcobinamide amidohydrolase</fullName>
    </submittedName>
</protein>
<dbReference type="Pfam" id="PF01955">
    <property type="entry name" value="CbiZ"/>
    <property type="match status" value="1"/>
</dbReference>